<dbReference type="GO" id="GO:0046872">
    <property type="term" value="F:metal ion binding"/>
    <property type="evidence" value="ECO:0007669"/>
    <property type="project" value="UniProtKB-KW"/>
</dbReference>
<evidence type="ECO:0000256" key="1">
    <source>
        <dbReference type="ARBA" id="ARBA00001968"/>
    </source>
</evidence>
<proteinExistence type="inferred from homology"/>
<dbReference type="eggNOG" id="KOG4585">
    <property type="taxonomic scope" value="Eukaryota"/>
</dbReference>
<evidence type="ECO:0000259" key="8">
    <source>
        <dbReference type="Pfam" id="PF13359"/>
    </source>
</evidence>
<dbReference type="InterPro" id="IPR027806">
    <property type="entry name" value="HARBI1_dom"/>
</dbReference>
<comment type="cofactor">
    <cofactor evidence="1">
        <name>a divalent metal cation</name>
        <dbReference type="ChEBI" id="CHEBI:60240"/>
    </cofactor>
</comment>
<evidence type="ECO:0000256" key="5">
    <source>
        <dbReference type="ARBA" id="ARBA00022723"/>
    </source>
</evidence>
<dbReference type="GO" id="GO:0005634">
    <property type="term" value="C:nucleus"/>
    <property type="evidence" value="ECO:0007669"/>
    <property type="project" value="UniProtKB-SubCell"/>
</dbReference>
<feature type="domain" description="DDE Tnp4" evidence="8">
    <location>
        <begin position="23"/>
        <end position="155"/>
    </location>
</feature>
<keyword evidence="5" id="KW-0479">Metal-binding</keyword>
<dbReference type="GO" id="GO:0004518">
    <property type="term" value="F:nuclease activity"/>
    <property type="evidence" value="ECO:0007669"/>
    <property type="project" value="UniProtKB-KW"/>
</dbReference>
<reference evidence="9" key="1">
    <citation type="submission" date="2017-05" db="UniProtKB">
        <authorList>
            <consortium name="EnsemblMetazoa"/>
        </authorList>
    </citation>
    <scope>IDENTIFICATION</scope>
</reference>
<sequence>TVSYSVVDGFEKKWGLLQCAGAIDGSQVPISALAHNHTDYYNRKGFYSIVIQAVIDYRYRFIDVYCGWPGSVHDARIFAHSSIYAKGMDGTLFPSSTVRTIQGEKVPLYLVGDSAYPLMSWLMKLFPHSAGLSIEQRNYNYRQSRARIVVENSFG</sequence>
<organism evidence="9">
    <name type="scientific">Amphimedon queenslandica</name>
    <name type="common">Sponge</name>
    <dbReference type="NCBI Taxonomy" id="400682"/>
    <lineage>
        <taxon>Eukaryota</taxon>
        <taxon>Metazoa</taxon>
        <taxon>Porifera</taxon>
        <taxon>Demospongiae</taxon>
        <taxon>Heteroscleromorpha</taxon>
        <taxon>Haplosclerida</taxon>
        <taxon>Niphatidae</taxon>
        <taxon>Amphimedon</taxon>
    </lineage>
</organism>
<dbReference type="PANTHER" id="PTHR22930:SF85">
    <property type="entry name" value="GH03217P-RELATED"/>
    <property type="match status" value="1"/>
</dbReference>
<dbReference type="OMA" id="RNSIERC"/>
<comment type="similarity">
    <text evidence="3">Belongs to the HARBI1 family.</text>
</comment>
<accession>A0A1X7V467</accession>
<name>A0A1X7V467_AMPQE</name>
<evidence type="ECO:0000313" key="9">
    <source>
        <dbReference type="EnsemblMetazoa" id="Aqu2.1.34751_001"/>
    </source>
</evidence>
<evidence type="ECO:0000256" key="4">
    <source>
        <dbReference type="ARBA" id="ARBA00022722"/>
    </source>
</evidence>
<evidence type="ECO:0000256" key="3">
    <source>
        <dbReference type="ARBA" id="ARBA00006958"/>
    </source>
</evidence>
<comment type="subcellular location">
    <subcellularLocation>
        <location evidence="2">Nucleus</location>
    </subcellularLocation>
</comment>
<protein>
    <recommendedName>
        <fullName evidence="8">DDE Tnp4 domain-containing protein</fullName>
    </recommendedName>
</protein>
<keyword evidence="7" id="KW-0539">Nucleus</keyword>
<dbReference type="GO" id="GO:0016787">
    <property type="term" value="F:hydrolase activity"/>
    <property type="evidence" value="ECO:0007669"/>
    <property type="project" value="UniProtKB-KW"/>
</dbReference>
<keyword evidence="4" id="KW-0540">Nuclease</keyword>
<dbReference type="PANTHER" id="PTHR22930">
    <property type="match status" value="1"/>
</dbReference>
<dbReference type="Pfam" id="PF13359">
    <property type="entry name" value="DDE_Tnp_4"/>
    <property type="match status" value="1"/>
</dbReference>
<dbReference type="InterPro" id="IPR045249">
    <property type="entry name" value="HARBI1-like"/>
</dbReference>
<keyword evidence="6" id="KW-0378">Hydrolase</keyword>
<dbReference type="AlphaFoldDB" id="A0A1X7V467"/>
<evidence type="ECO:0000256" key="2">
    <source>
        <dbReference type="ARBA" id="ARBA00004123"/>
    </source>
</evidence>
<dbReference type="InParanoid" id="A0A1X7V467"/>
<dbReference type="OrthoDB" id="5983017at2759"/>
<dbReference type="EnsemblMetazoa" id="Aqu2.1.34751_001">
    <property type="protein sequence ID" value="Aqu2.1.34751_001"/>
    <property type="gene ID" value="Aqu2.1.34751"/>
</dbReference>
<evidence type="ECO:0000256" key="6">
    <source>
        <dbReference type="ARBA" id="ARBA00022801"/>
    </source>
</evidence>
<evidence type="ECO:0000256" key="7">
    <source>
        <dbReference type="ARBA" id="ARBA00023242"/>
    </source>
</evidence>